<name>A0AAN6VWE8_9PEZI</name>
<organism evidence="1 2">
    <name type="scientific">Triangularia setosa</name>
    <dbReference type="NCBI Taxonomy" id="2587417"/>
    <lineage>
        <taxon>Eukaryota</taxon>
        <taxon>Fungi</taxon>
        <taxon>Dikarya</taxon>
        <taxon>Ascomycota</taxon>
        <taxon>Pezizomycotina</taxon>
        <taxon>Sordariomycetes</taxon>
        <taxon>Sordariomycetidae</taxon>
        <taxon>Sordariales</taxon>
        <taxon>Podosporaceae</taxon>
        <taxon>Triangularia</taxon>
    </lineage>
</organism>
<dbReference type="AlphaFoldDB" id="A0AAN6VWE8"/>
<dbReference type="EMBL" id="MU866704">
    <property type="protein sequence ID" value="KAK4170925.1"/>
    <property type="molecule type" value="Genomic_DNA"/>
</dbReference>
<evidence type="ECO:0000313" key="2">
    <source>
        <dbReference type="Proteomes" id="UP001302321"/>
    </source>
</evidence>
<accession>A0AAN6VWE8</accession>
<gene>
    <name evidence="1" type="ORF">QBC36DRAFT_316273</name>
</gene>
<comment type="caution">
    <text evidence="1">The sequence shown here is derived from an EMBL/GenBank/DDBJ whole genome shotgun (WGS) entry which is preliminary data.</text>
</comment>
<evidence type="ECO:0000313" key="1">
    <source>
        <dbReference type="EMBL" id="KAK4170925.1"/>
    </source>
</evidence>
<dbReference type="Proteomes" id="UP001302321">
    <property type="component" value="Unassembled WGS sequence"/>
</dbReference>
<keyword evidence="2" id="KW-1185">Reference proteome</keyword>
<proteinExistence type="predicted"/>
<protein>
    <submittedName>
        <fullName evidence="1">Uncharacterized protein</fullName>
    </submittedName>
</protein>
<reference evidence="1" key="2">
    <citation type="submission" date="2023-05" db="EMBL/GenBank/DDBJ databases">
        <authorList>
            <consortium name="Lawrence Berkeley National Laboratory"/>
            <person name="Steindorff A."/>
            <person name="Hensen N."/>
            <person name="Bonometti L."/>
            <person name="Westerberg I."/>
            <person name="Brannstrom I.O."/>
            <person name="Guillou S."/>
            <person name="Cros-Aarteil S."/>
            <person name="Calhoun S."/>
            <person name="Haridas S."/>
            <person name="Kuo A."/>
            <person name="Mondo S."/>
            <person name="Pangilinan J."/>
            <person name="Riley R."/>
            <person name="Labutti K."/>
            <person name="Andreopoulos B."/>
            <person name="Lipzen A."/>
            <person name="Chen C."/>
            <person name="Yanf M."/>
            <person name="Daum C."/>
            <person name="Ng V."/>
            <person name="Clum A."/>
            <person name="Ohm R."/>
            <person name="Martin F."/>
            <person name="Silar P."/>
            <person name="Natvig D."/>
            <person name="Lalanne C."/>
            <person name="Gautier V."/>
            <person name="Ament-Velasquez S.L."/>
            <person name="Kruys A."/>
            <person name="Hutchinson M.I."/>
            <person name="Powell A.J."/>
            <person name="Barry K."/>
            <person name="Miller A.N."/>
            <person name="Grigoriev I.V."/>
            <person name="Debuchy R."/>
            <person name="Gladieux P."/>
            <person name="Thoren M.H."/>
            <person name="Johannesson H."/>
        </authorList>
    </citation>
    <scope>NUCLEOTIDE SEQUENCE</scope>
    <source>
        <strain evidence="1">CBS 892.96</strain>
    </source>
</reference>
<reference evidence="1" key="1">
    <citation type="journal article" date="2023" name="Mol. Phylogenet. Evol.">
        <title>Genome-scale phylogeny and comparative genomics of the fungal order Sordariales.</title>
        <authorList>
            <person name="Hensen N."/>
            <person name="Bonometti L."/>
            <person name="Westerberg I."/>
            <person name="Brannstrom I.O."/>
            <person name="Guillou S."/>
            <person name="Cros-Aarteil S."/>
            <person name="Calhoun S."/>
            <person name="Haridas S."/>
            <person name="Kuo A."/>
            <person name="Mondo S."/>
            <person name="Pangilinan J."/>
            <person name="Riley R."/>
            <person name="LaButti K."/>
            <person name="Andreopoulos B."/>
            <person name="Lipzen A."/>
            <person name="Chen C."/>
            <person name="Yan M."/>
            <person name="Daum C."/>
            <person name="Ng V."/>
            <person name="Clum A."/>
            <person name="Steindorff A."/>
            <person name="Ohm R.A."/>
            <person name="Martin F."/>
            <person name="Silar P."/>
            <person name="Natvig D.O."/>
            <person name="Lalanne C."/>
            <person name="Gautier V."/>
            <person name="Ament-Velasquez S.L."/>
            <person name="Kruys A."/>
            <person name="Hutchinson M.I."/>
            <person name="Powell A.J."/>
            <person name="Barry K."/>
            <person name="Miller A.N."/>
            <person name="Grigoriev I.V."/>
            <person name="Debuchy R."/>
            <person name="Gladieux P."/>
            <person name="Hiltunen Thoren M."/>
            <person name="Johannesson H."/>
        </authorList>
    </citation>
    <scope>NUCLEOTIDE SEQUENCE</scope>
    <source>
        <strain evidence="1">CBS 892.96</strain>
    </source>
</reference>
<sequence>MGRLYCQDVAQRATNRSRGSEMQNLSSRIGPCSARAKLHQWINDGHGATAVTFRDKLHTTELSTLVSSCQKYDALCGGEYDGGCNFAIVLLVLLIPQSQRTSIISIQGNNVGGEGQDAGLGLSAGAELQAHTSSFLLYLTITLIDWQW</sequence>